<evidence type="ECO:0000313" key="1">
    <source>
        <dbReference type="EMBL" id="RMP03640.1"/>
    </source>
</evidence>
<dbReference type="EMBL" id="RBQF01000310">
    <property type="protein sequence ID" value="RMP03640.1"/>
    <property type="molecule type" value="Genomic_DNA"/>
</dbReference>
<protein>
    <submittedName>
        <fullName evidence="1">Uncharacterized protein</fullName>
    </submittedName>
</protein>
<comment type="caution">
    <text evidence="1">The sequence shown here is derived from an EMBL/GenBank/DDBJ whole genome shotgun (WGS) entry which is preliminary data.</text>
</comment>
<name>A0A3M4AB23_PSEMA</name>
<reference evidence="1 2" key="1">
    <citation type="submission" date="2018-08" db="EMBL/GenBank/DDBJ databases">
        <title>Recombination of ecologically and evolutionarily significant loci maintains genetic cohesion in the Pseudomonas syringae species complex.</title>
        <authorList>
            <person name="Dillon M."/>
            <person name="Thakur S."/>
            <person name="Almeida R.N.D."/>
            <person name="Weir B.S."/>
            <person name="Guttman D.S."/>
        </authorList>
    </citation>
    <scope>NUCLEOTIDE SEQUENCE [LARGE SCALE GENOMIC DNA]</scope>
    <source>
        <strain evidence="1 2">ICMP 3555</strain>
    </source>
</reference>
<proteinExistence type="predicted"/>
<evidence type="ECO:0000313" key="2">
    <source>
        <dbReference type="Proteomes" id="UP000276587"/>
    </source>
</evidence>
<dbReference type="AlphaFoldDB" id="A0A3M4AB23"/>
<keyword evidence="2" id="KW-1185">Reference proteome</keyword>
<gene>
    <name evidence="1" type="ORF">ALQ29_200029</name>
</gene>
<dbReference type="Proteomes" id="UP000276587">
    <property type="component" value="Unassembled WGS sequence"/>
</dbReference>
<accession>A0A3M4AB23</accession>
<sequence>MVRRMTASGRKRAVVCKRRHALSSSQIELNRPRYDMVAVLSGKRTSGSTSVVVERRSPQMAFETSLFKGGFREPSRRGGSALRAFILHTYGLRHARTACDGTRQSSLICNLRARVKNLGYVECCMPRDGSA</sequence>
<organism evidence="1 2">
    <name type="scientific">Pseudomonas marginalis pv. marginalis</name>
    <dbReference type="NCBI Taxonomy" id="97473"/>
    <lineage>
        <taxon>Bacteria</taxon>
        <taxon>Pseudomonadati</taxon>
        <taxon>Pseudomonadota</taxon>
        <taxon>Gammaproteobacteria</taxon>
        <taxon>Pseudomonadales</taxon>
        <taxon>Pseudomonadaceae</taxon>
        <taxon>Pseudomonas</taxon>
    </lineage>
</organism>